<accession>A0ABD1SAF5</accession>
<sequence length="210" mass="24293">MHNRRSEHSEACPKVRKVPQSVNSWLKNQRPELDCDLDADVGNLPFSKVLKAGELSVGFKMPSMEKYNRKGDPTNHINVYMTRFQGNIPTVKCQNFHTALVSNEKRWYNKMKLGNIKRWPQLKHKFINDFIHNRTMIVDISHFHNIRQTEGESMKGYLKWFINVITKSRTSLMTRSGLGQMLVDDGSTVNILFGSAIDQMDIDHEPTAIF</sequence>
<name>A0ABD1SAF5_9LAMI</name>
<reference evidence="3" key="1">
    <citation type="submission" date="2024-07" db="EMBL/GenBank/DDBJ databases">
        <title>Two chromosome-level genome assemblies of Korean endemic species Abeliophyllum distichum and Forsythia ovata (Oleaceae).</title>
        <authorList>
            <person name="Jang H."/>
        </authorList>
    </citation>
    <scope>NUCLEOTIDE SEQUENCE [LARGE SCALE GENOMIC DNA]</scope>
</reference>
<organism evidence="2 3">
    <name type="scientific">Abeliophyllum distichum</name>
    <dbReference type="NCBI Taxonomy" id="126358"/>
    <lineage>
        <taxon>Eukaryota</taxon>
        <taxon>Viridiplantae</taxon>
        <taxon>Streptophyta</taxon>
        <taxon>Embryophyta</taxon>
        <taxon>Tracheophyta</taxon>
        <taxon>Spermatophyta</taxon>
        <taxon>Magnoliopsida</taxon>
        <taxon>eudicotyledons</taxon>
        <taxon>Gunneridae</taxon>
        <taxon>Pentapetalae</taxon>
        <taxon>asterids</taxon>
        <taxon>lamiids</taxon>
        <taxon>Lamiales</taxon>
        <taxon>Oleaceae</taxon>
        <taxon>Forsythieae</taxon>
        <taxon>Abeliophyllum</taxon>
    </lineage>
</organism>
<dbReference type="EMBL" id="JBFOLK010000007">
    <property type="protein sequence ID" value="KAL2497740.1"/>
    <property type="molecule type" value="Genomic_DNA"/>
</dbReference>
<dbReference type="AlphaFoldDB" id="A0ABD1SAF5"/>
<evidence type="ECO:0000259" key="1">
    <source>
        <dbReference type="Pfam" id="PF03732"/>
    </source>
</evidence>
<dbReference type="PANTHER" id="PTHR33223">
    <property type="entry name" value="CCHC-TYPE DOMAIN-CONTAINING PROTEIN"/>
    <property type="match status" value="1"/>
</dbReference>
<evidence type="ECO:0000313" key="2">
    <source>
        <dbReference type="EMBL" id="KAL2497740.1"/>
    </source>
</evidence>
<dbReference type="PANTHER" id="PTHR33223:SF8">
    <property type="entry name" value="OS04G0172440 PROTEIN"/>
    <property type="match status" value="1"/>
</dbReference>
<evidence type="ECO:0000313" key="3">
    <source>
        <dbReference type="Proteomes" id="UP001604336"/>
    </source>
</evidence>
<feature type="domain" description="Retrotransposon gag" evidence="1">
    <location>
        <begin position="96"/>
        <end position="171"/>
    </location>
</feature>
<dbReference type="Proteomes" id="UP001604336">
    <property type="component" value="Unassembled WGS sequence"/>
</dbReference>
<dbReference type="InterPro" id="IPR005162">
    <property type="entry name" value="Retrotrans_gag_dom"/>
</dbReference>
<comment type="caution">
    <text evidence="2">The sequence shown here is derived from an EMBL/GenBank/DDBJ whole genome shotgun (WGS) entry which is preliminary data.</text>
</comment>
<protein>
    <recommendedName>
        <fullName evidence="1">Retrotransposon gag domain-containing protein</fullName>
    </recommendedName>
</protein>
<keyword evidence="3" id="KW-1185">Reference proteome</keyword>
<dbReference type="Pfam" id="PF03732">
    <property type="entry name" value="Retrotrans_gag"/>
    <property type="match status" value="1"/>
</dbReference>
<proteinExistence type="predicted"/>
<gene>
    <name evidence="2" type="ORF">Adt_23290</name>
</gene>